<dbReference type="Proteomes" id="UP001054902">
    <property type="component" value="Unassembled WGS sequence"/>
</dbReference>
<dbReference type="EMBL" id="BLLK01000038">
    <property type="protein sequence ID" value="GFH49890.1"/>
    <property type="molecule type" value="Genomic_DNA"/>
</dbReference>
<evidence type="ECO:0000256" key="1">
    <source>
        <dbReference type="SAM" id="MobiDB-lite"/>
    </source>
</evidence>
<dbReference type="AlphaFoldDB" id="A0AAD3CS83"/>
<sequence length="1041" mass="115746">MSNTSPAKNQKTPSRNKSNSFENEIISPPRGFNIGNVANSSSTNTASRTSGANNNLEQESSTNSSSTLTHYKYTTPTRESRNPFYKHLQVKYYKVVYKGVIALLQSPNDNSRKSGAYVSYGEIIASTHQLDASSSHLQNNNDILKEQLDQDEHDHENEPSANTILSSSTLPLLSSHNTLPTNTSTQKIIQVDQVLTGGYAIDATSTATSYTHHTPIRSNTQKVSFAQPNKLATPARSSTPTHTPKKSILSPSTPRHTSHHGYIYESRKNVQLLKEISSPPLLCQSGVFYYRITSHTPLPILAGPCEDAPFTQGMVLPHTIQEISLRIGSTFNNGMQDGIVFLRLAHKRGWITDRNFVKSFLDDTPCRKMEIVVKEVTDFVDVMNFGVRDDISLGGTSISSNSISTPLNIVRTRRRPGRRRQDVASTSSISNVGSISTDPRNGMVVSSKTESVTMGDTATNVSQEKESNSQRNAQHQIAEEETTNDENGMSSSNHQSLHSFRPDIFLVRVTAPNGLKILDAPDFQVNHLIHRQQSSSTSSSLASSNYISSQSRKAVSSSTPSAIFHTMNGPSTNKSIHNAASRRDGWVFDENGKHRKLLCGAIFEASKRIESSGKYSPGSGLIKLADNTGWAIIPNQEVLMQEYEHFKHCGGVGIPESEALTAFEEVGNAKLLETKSTRQDEEDILWVRVVKQNGVLVSCLPSKNNADNKSKQSSFEANRLSLRKRNDDDAQSTVTSVFFDPFRSKKVEETNLNSLAKPRPIDEKPTIPCGSCVKVKRWLPLSSKKENNSFVMLNGDKGWIPKTVHGCQYAVDIKQPDIRYGSFWFRVQASNGIKVRIGPSSRSPAIRSQQDKYFQFECGEYLRASEILTIHGHADIDEEVNIDHPSESFAKLFRNRLDTDYNEDNFGRLESLTTRGEWVHVHCNGCLYLEECVTPPCIERNNDGWKYEVTTECGVQITRGPSFSSSESIELLQKNAIVLISEKVKAHDEKVTWLRLKDGRGWIHSSSSDGTEIFIVPCTNSKPFRDASMNNLIFSKLGLRR</sequence>
<feature type="region of interest" description="Disordered" evidence="1">
    <location>
        <begin position="232"/>
        <end position="259"/>
    </location>
</feature>
<organism evidence="2 3">
    <name type="scientific">Chaetoceros tenuissimus</name>
    <dbReference type="NCBI Taxonomy" id="426638"/>
    <lineage>
        <taxon>Eukaryota</taxon>
        <taxon>Sar</taxon>
        <taxon>Stramenopiles</taxon>
        <taxon>Ochrophyta</taxon>
        <taxon>Bacillariophyta</taxon>
        <taxon>Coscinodiscophyceae</taxon>
        <taxon>Chaetocerotophycidae</taxon>
        <taxon>Chaetocerotales</taxon>
        <taxon>Chaetocerotaceae</taxon>
        <taxon>Chaetoceros</taxon>
    </lineage>
</organism>
<evidence type="ECO:0000313" key="3">
    <source>
        <dbReference type="Proteomes" id="UP001054902"/>
    </source>
</evidence>
<name>A0AAD3CS83_9STRA</name>
<reference evidence="2 3" key="1">
    <citation type="journal article" date="2021" name="Sci. Rep.">
        <title>The genome of the diatom Chaetoceros tenuissimus carries an ancient integrated fragment of an extant virus.</title>
        <authorList>
            <person name="Hongo Y."/>
            <person name="Kimura K."/>
            <person name="Takaki Y."/>
            <person name="Yoshida Y."/>
            <person name="Baba S."/>
            <person name="Kobayashi G."/>
            <person name="Nagasaki K."/>
            <person name="Hano T."/>
            <person name="Tomaru Y."/>
        </authorList>
    </citation>
    <scope>NUCLEOTIDE SEQUENCE [LARGE SCALE GENOMIC DNA]</scope>
    <source>
        <strain evidence="2 3">NIES-3715</strain>
    </source>
</reference>
<protein>
    <submittedName>
        <fullName evidence="2">Uncharacterized protein</fullName>
    </submittedName>
</protein>
<feature type="region of interest" description="Disordered" evidence="1">
    <location>
        <begin position="409"/>
        <end position="496"/>
    </location>
</feature>
<feature type="region of interest" description="Disordered" evidence="1">
    <location>
        <begin position="1"/>
        <end position="69"/>
    </location>
</feature>
<feature type="compositionally biased region" description="Polar residues" evidence="1">
    <location>
        <begin position="56"/>
        <end position="69"/>
    </location>
</feature>
<evidence type="ECO:0000313" key="2">
    <source>
        <dbReference type="EMBL" id="GFH49890.1"/>
    </source>
</evidence>
<feature type="compositionally biased region" description="Low complexity" evidence="1">
    <location>
        <begin position="425"/>
        <end position="437"/>
    </location>
</feature>
<feature type="compositionally biased region" description="Low complexity" evidence="1">
    <location>
        <begin position="38"/>
        <end position="55"/>
    </location>
</feature>
<feature type="compositionally biased region" description="Polar residues" evidence="1">
    <location>
        <begin position="1"/>
        <end position="22"/>
    </location>
</feature>
<proteinExistence type="predicted"/>
<accession>A0AAD3CS83</accession>
<feature type="compositionally biased region" description="Polar residues" evidence="1">
    <location>
        <begin position="485"/>
        <end position="496"/>
    </location>
</feature>
<keyword evidence="3" id="KW-1185">Reference proteome</keyword>
<comment type="caution">
    <text evidence="2">The sequence shown here is derived from an EMBL/GenBank/DDBJ whole genome shotgun (WGS) entry which is preliminary data.</text>
</comment>
<gene>
    <name evidence="2" type="ORF">CTEN210_06366</name>
</gene>
<feature type="compositionally biased region" description="Polar residues" evidence="1">
    <location>
        <begin position="444"/>
        <end position="462"/>
    </location>
</feature>